<organism evidence="1 2">
    <name type="scientific">Streptomyces scopuliridis RB72</name>
    <dbReference type="NCBI Taxonomy" id="1440053"/>
    <lineage>
        <taxon>Bacteria</taxon>
        <taxon>Bacillati</taxon>
        <taxon>Actinomycetota</taxon>
        <taxon>Actinomycetes</taxon>
        <taxon>Kitasatosporales</taxon>
        <taxon>Streptomycetaceae</taxon>
        <taxon>Streptomyces</taxon>
    </lineage>
</organism>
<protein>
    <recommendedName>
        <fullName evidence="3">Regulatory protein</fullName>
    </recommendedName>
</protein>
<evidence type="ECO:0000313" key="2">
    <source>
        <dbReference type="Proteomes" id="UP000245992"/>
    </source>
</evidence>
<evidence type="ECO:0000313" key="1">
    <source>
        <dbReference type="EMBL" id="PVE12049.1"/>
    </source>
</evidence>
<dbReference type="Proteomes" id="UP000245992">
    <property type="component" value="Unassembled WGS sequence"/>
</dbReference>
<dbReference type="STRING" id="1440053.GCA_000718095_03982"/>
<comment type="caution">
    <text evidence="1">The sequence shown here is derived from an EMBL/GenBank/DDBJ whole genome shotgun (WGS) entry which is preliminary data.</text>
</comment>
<proteinExistence type="predicted"/>
<dbReference type="InterPro" id="IPR036890">
    <property type="entry name" value="HATPase_C_sf"/>
</dbReference>
<dbReference type="Gene3D" id="3.30.565.10">
    <property type="entry name" value="Histidine kinase-like ATPase, C-terminal domain"/>
    <property type="match status" value="1"/>
</dbReference>
<gene>
    <name evidence="1" type="ORF">Y717_06455</name>
</gene>
<evidence type="ECO:0008006" key="3">
    <source>
        <dbReference type="Google" id="ProtNLM"/>
    </source>
</evidence>
<dbReference type="AlphaFoldDB" id="A0A2T7TA48"/>
<dbReference type="RefSeq" id="WP_051746067.1">
    <property type="nucleotide sequence ID" value="NZ_AZSP01000123.1"/>
</dbReference>
<dbReference type="EMBL" id="AZSP01000123">
    <property type="protein sequence ID" value="PVE12049.1"/>
    <property type="molecule type" value="Genomic_DNA"/>
</dbReference>
<reference evidence="1 2" key="1">
    <citation type="submission" date="2013-12" db="EMBL/GenBank/DDBJ databases">
        <title>Annotated genome of Streptomyces scopuliridis.</title>
        <authorList>
            <person name="Olson J.B."/>
        </authorList>
    </citation>
    <scope>NUCLEOTIDE SEQUENCE [LARGE SCALE GENOMIC DNA]</scope>
    <source>
        <strain evidence="1 2">RB72</strain>
    </source>
</reference>
<name>A0A2T7TA48_9ACTN</name>
<keyword evidence="2" id="KW-1185">Reference proteome</keyword>
<accession>A0A2T7TA48</accession>
<dbReference type="OrthoDB" id="4324509at2"/>
<sequence>MPLMRATHCPVAQPVLANAGLAGRRRNRQPRIESLAYSFTLPGEPHCAATARTAIRSALDVHGLAPYADLAVLAATELIGTAVKLTPDRELYLSLRYRMGALRLVLWDQHPRHTDPDDVSLCTERRRSALWLLAACVSDCGGEWGTSEAEPPQRGVKSWAVLPCRSPELGPGAQDRGRMRA</sequence>